<evidence type="ECO:0000313" key="2">
    <source>
        <dbReference type="EMBL" id="MFC4592771.1"/>
    </source>
</evidence>
<feature type="region of interest" description="Disordered" evidence="1">
    <location>
        <begin position="1"/>
        <end position="25"/>
    </location>
</feature>
<reference evidence="3" key="1">
    <citation type="journal article" date="2019" name="Int. J. Syst. Evol. Microbiol.">
        <title>The Global Catalogue of Microorganisms (GCM) 10K type strain sequencing project: providing services to taxonomists for standard genome sequencing and annotation.</title>
        <authorList>
            <consortium name="The Broad Institute Genomics Platform"/>
            <consortium name="The Broad Institute Genome Sequencing Center for Infectious Disease"/>
            <person name="Wu L."/>
            <person name="Ma J."/>
        </authorList>
    </citation>
    <scope>NUCLEOTIDE SEQUENCE [LARGE SCALE GENOMIC DNA]</scope>
    <source>
        <strain evidence="3">NBRC 103632</strain>
    </source>
</reference>
<comment type="caution">
    <text evidence="2">The sequence shown here is derived from an EMBL/GenBank/DDBJ whole genome shotgun (WGS) entry which is preliminary data.</text>
</comment>
<sequence length="42" mass="4477">MSIAPARTGQITADEDHPLDREDPASAAAWDALKLMIVQEAA</sequence>
<evidence type="ECO:0000256" key="1">
    <source>
        <dbReference type="SAM" id="MobiDB-lite"/>
    </source>
</evidence>
<dbReference type="RefSeq" id="WP_257784373.1">
    <property type="nucleotide sequence ID" value="NZ_JBHSFZ010000001.1"/>
</dbReference>
<gene>
    <name evidence="2" type="ORF">ACFO3E_00980</name>
</gene>
<protein>
    <submittedName>
        <fullName evidence="2">Uncharacterized protein</fullName>
    </submittedName>
</protein>
<feature type="compositionally biased region" description="Basic and acidic residues" evidence="1">
    <location>
        <begin position="14"/>
        <end position="24"/>
    </location>
</feature>
<organism evidence="2 3">
    <name type="scientific">Sphingobium tyrosinilyticum</name>
    <dbReference type="NCBI Taxonomy" id="2715436"/>
    <lineage>
        <taxon>Bacteria</taxon>
        <taxon>Pseudomonadati</taxon>
        <taxon>Pseudomonadota</taxon>
        <taxon>Alphaproteobacteria</taxon>
        <taxon>Sphingomonadales</taxon>
        <taxon>Sphingomonadaceae</taxon>
        <taxon>Sphingobium</taxon>
    </lineage>
</organism>
<proteinExistence type="predicted"/>
<accession>A0ABV9EWD7</accession>
<dbReference type="EMBL" id="JBHSFZ010000001">
    <property type="protein sequence ID" value="MFC4592771.1"/>
    <property type="molecule type" value="Genomic_DNA"/>
</dbReference>
<dbReference type="Proteomes" id="UP001595957">
    <property type="component" value="Unassembled WGS sequence"/>
</dbReference>
<name>A0ABV9EWD7_9SPHN</name>
<keyword evidence="3" id="KW-1185">Reference proteome</keyword>
<evidence type="ECO:0000313" key="3">
    <source>
        <dbReference type="Proteomes" id="UP001595957"/>
    </source>
</evidence>